<dbReference type="OrthoDB" id="9813051at2"/>
<keyword evidence="1" id="KW-1133">Transmembrane helix</keyword>
<gene>
    <name evidence="2" type="ORF">FC89_GL000250</name>
</gene>
<comment type="caution">
    <text evidence="2">The sequence shown here is derived from an EMBL/GenBank/DDBJ whole genome shotgun (WGS) entry which is preliminary data.</text>
</comment>
<keyword evidence="1" id="KW-0472">Membrane</keyword>
<reference evidence="2 3" key="1">
    <citation type="journal article" date="2015" name="Genome Announc.">
        <title>Expanding the biotechnology potential of lactobacilli through comparative genomics of 213 strains and associated genera.</title>
        <authorList>
            <person name="Sun Z."/>
            <person name="Harris H.M."/>
            <person name="McCann A."/>
            <person name="Guo C."/>
            <person name="Argimon S."/>
            <person name="Zhang W."/>
            <person name="Yang X."/>
            <person name="Jeffery I.B."/>
            <person name="Cooney J.C."/>
            <person name="Kagawa T.F."/>
            <person name="Liu W."/>
            <person name="Song Y."/>
            <person name="Salvetti E."/>
            <person name="Wrobel A."/>
            <person name="Rasinkangas P."/>
            <person name="Parkhill J."/>
            <person name="Rea M.C."/>
            <person name="O'Sullivan O."/>
            <person name="Ritari J."/>
            <person name="Douillard F.P."/>
            <person name="Paul Ross R."/>
            <person name="Yang R."/>
            <person name="Briner A.E."/>
            <person name="Felis G.E."/>
            <person name="de Vos W.M."/>
            <person name="Barrangou R."/>
            <person name="Klaenhammer T.R."/>
            <person name="Caufield P.W."/>
            <person name="Cui Y."/>
            <person name="Zhang H."/>
            <person name="O'Toole P.W."/>
        </authorList>
    </citation>
    <scope>NUCLEOTIDE SEQUENCE [LARGE SCALE GENOMIC DNA]</scope>
    <source>
        <strain evidence="2 3">DSM 18630</strain>
    </source>
</reference>
<keyword evidence="3" id="KW-1185">Reference proteome</keyword>
<keyword evidence="1" id="KW-0812">Transmembrane</keyword>
<dbReference type="RefSeq" id="WP_057871049.1">
    <property type="nucleotide sequence ID" value="NZ_AZGB01000009.1"/>
</dbReference>
<dbReference type="PATRIC" id="fig|1423750.3.peg.254"/>
<dbReference type="InterPro" id="IPR010178">
    <property type="entry name" value="Lit"/>
</dbReference>
<dbReference type="AlphaFoldDB" id="A0A0R1VNH0"/>
<protein>
    <submittedName>
        <fullName evidence="2">Intergral membrane protein</fullName>
    </submittedName>
</protein>
<organism evidence="2 3">
    <name type="scientific">Liquorilactobacillus ghanensis DSM 18630</name>
    <dbReference type="NCBI Taxonomy" id="1423750"/>
    <lineage>
        <taxon>Bacteria</taxon>
        <taxon>Bacillati</taxon>
        <taxon>Bacillota</taxon>
        <taxon>Bacilli</taxon>
        <taxon>Lactobacillales</taxon>
        <taxon>Lactobacillaceae</taxon>
        <taxon>Liquorilactobacillus</taxon>
    </lineage>
</organism>
<name>A0A0R1VNH0_9LACO</name>
<feature type="transmembrane region" description="Helical" evidence="1">
    <location>
        <begin position="93"/>
        <end position="112"/>
    </location>
</feature>
<accession>A0A0R1VNH0</accession>
<evidence type="ECO:0000256" key="1">
    <source>
        <dbReference type="SAM" id="Phobius"/>
    </source>
</evidence>
<evidence type="ECO:0000313" key="2">
    <source>
        <dbReference type="EMBL" id="KRM06941.1"/>
    </source>
</evidence>
<dbReference type="Proteomes" id="UP000051451">
    <property type="component" value="Unassembled WGS sequence"/>
</dbReference>
<feature type="transmembrane region" description="Helical" evidence="1">
    <location>
        <begin position="180"/>
        <end position="203"/>
    </location>
</feature>
<feature type="transmembrane region" description="Helical" evidence="1">
    <location>
        <begin position="124"/>
        <end position="144"/>
    </location>
</feature>
<proteinExistence type="predicted"/>
<dbReference type="Pfam" id="PF07314">
    <property type="entry name" value="Lit"/>
    <property type="match status" value="1"/>
</dbReference>
<feature type="transmembrane region" description="Helical" evidence="1">
    <location>
        <begin position="12"/>
        <end position="37"/>
    </location>
</feature>
<sequence length="213" mass="25132">MILISWKELFRWIVLGIFIISLAITITINFTPLYYYFVYHYQLASLVNLSSGEVISEYHRLLAYLNFPWITHLKLIFPSTLAAKQHFEDVKHLFLINYLCLVMTVFPASKYLSELKKTSSWWRLMPLCRMVVSILIVILLFAGVDFNDFFIFFHRALFRNQDWLFDPSKDPIIKVLPENFFAAAFGLFFLILLFSLSLGFFLGKKSLKKRTEQ</sequence>
<evidence type="ECO:0000313" key="3">
    <source>
        <dbReference type="Proteomes" id="UP000051451"/>
    </source>
</evidence>
<dbReference type="GeneID" id="98318308"/>
<dbReference type="EMBL" id="AZGB01000009">
    <property type="protein sequence ID" value="KRM06941.1"/>
    <property type="molecule type" value="Genomic_DNA"/>
</dbReference>
<dbReference type="NCBIfam" id="TIGR01906">
    <property type="entry name" value="integ_TIGR01906"/>
    <property type="match status" value="1"/>
</dbReference>
<dbReference type="STRING" id="1423750.FC89_GL000250"/>